<comment type="caution">
    <text evidence="3">The sequence shown here is derived from an EMBL/GenBank/DDBJ whole genome shotgun (WGS) entry which is preliminary data.</text>
</comment>
<evidence type="ECO:0000313" key="3">
    <source>
        <dbReference type="EMBL" id="KAK7686420.1"/>
    </source>
</evidence>
<organism evidence="3 4">
    <name type="scientific">Cerrena zonata</name>
    <dbReference type="NCBI Taxonomy" id="2478898"/>
    <lineage>
        <taxon>Eukaryota</taxon>
        <taxon>Fungi</taxon>
        <taxon>Dikarya</taxon>
        <taxon>Basidiomycota</taxon>
        <taxon>Agaricomycotina</taxon>
        <taxon>Agaricomycetes</taxon>
        <taxon>Polyporales</taxon>
        <taxon>Cerrenaceae</taxon>
        <taxon>Cerrena</taxon>
    </lineage>
</organism>
<dbReference type="CDD" id="cd06257">
    <property type="entry name" value="DnaJ"/>
    <property type="match status" value="1"/>
</dbReference>
<feature type="compositionally biased region" description="Polar residues" evidence="1">
    <location>
        <begin position="283"/>
        <end position="303"/>
    </location>
</feature>
<evidence type="ECO:0000256" key="1">
    <source>
        <dbReference type="SAM" id="MobiDB-lite"/>
    </source>
</evidence>
<dbReference type="GO" id="GO:0005737">
    <property type="term" value="C:cytoplasm"/>
    <property type="evidence" value="ECO:0007669"/>
    <property type="project" value="TreeGrafter"/>
</dbReference>
<dbReference type="SUPFAM" id="SSF46565">
    <property type="entry name" value="Chaperone J-domain"/>
    <property type="match status" value="1"/>
</dbReference>
<feature type="region of interest" description="Disordered" evidence="1">
    <location>
        <begin position="259"/>
        <end position="458"/>
    </location>
</feature>
<proteinExistence type="predicted"/>
<dbReference type="EMBL" id="JASBNA010000017">
    <property type="protein sequence ID" value="KAK7686420.1"/>
    <property type="molecule type" value="Genomic_DNA"/>
</dbReference>
<dbReference type="GO" id="GO:0051087">
    <property type="term" value="F:protein-folding chaperone binding"/>
    <property type="evidence" value="ECO:0007669"/>
    <property type="project" value="TreeGrafter"/>
</dbReference>
<dbReference type="Proteomes" id="UP001385951">
    <property type="component" value="Unassembled WGS sequence"/>
</dbReference>
<dbReference type="SMART" id="SM00271">
    <property type="entry name" value="DnaJ"/>
    <property type="match status" value="1"/>
</dbReference>
<protein>
    <recommendedName>
        <fullName evidence="2">J domain-containing protein</fullName>
    </recommendedName>
</protein>
<accession>A0AAW0G5J0</accession>
<feature type="compositionally biased region" description="Basic and acidic residues" evidence="1">
    <location>
        <begin position="407"/>
        <end position="427"/>
    </location>
</feature>
<dbReference type="InterPro" id="IPR001623">
    <property type="entry name" value="DnaJ_domain"/>
</dbReference>
<feature type="compositionally biased region" description="Basic and acidic residues" evidence="1">
    <location>
        <begin position="363"/>
        <end position="375"/>
    </location>
</feature>
<name>A0AAW0G5J0_9APHY</name>
<gene>
    <name evidence="3" type="ORF">QCA50_010644</name>
</gene>
<feature type="domain" description="J" evidence="2">
    <location>
        <begin position="4"/>
        <end position="75"/>
    </location>
</feature>
<feature type="compositionally biased region" description="Polar residues" evidence="1">
    <location>
        <begin position="312"/>
        <end position="322"/>
    </location>
</feature>
<reference evidence="3 4" key="1">
    <citation type="submission" date="2022-09" db="EMBL/GenBank/DDBJ databases">
        <authorList>
            <person name="Palmer J.M."/>
        </authorList>
    </citation>
    <scope>NUCLEOTIDE SEQUENCE [LARGE SCALE GENOMIC DNA]</scope>
    <source>
        <strain evidence="3 4">DSM 7382</strain>
    </source>
</reference>
<dbReference type="GO" id="GO:0044183">
    <property type="term" value="F:protein folding chaperone"/>
    <property type="evidence" value="ECO:0007669"/>
    <property type="project" value="TreeGrafter"/>
</dbReference>
<dbReference type="AlphaFoldDB" id="A0AAW0G5J0"/>
<evidence type="ECO:0000259" key="2">
    <source>
        <dbReference type="PROSITE" id="PS50076"/>
    </source>
</evidence>
<dbReference type="PANTHER" id="PTHR43948:SF10">
    <property type="entry name" value="MRJ, ISOFORM E"/>
    <property type="match status" value="1"/>
</dbReference>
<sequence length="458" mass="51958">MSSNLYELLGVQKNASPDEVRKAYKKRALQTHPDRLPQGYTAEQKAQAEEQFRLVNNAYEVLNDTRNRELYDRHGVWPPPSAPEASSDHFRSPYDSFMPDPFFHTPFGSNRRPFAFTDPFDLFNSIFGDIHRHFDDDPFFSGSFPARSPFRDDFPFGPHSHGDPFGGTLFGPTLLGSSFGRSFFDGIPGHEFPSGETRRVYSSSSSAFGSNGQWVSQSQATRIINGRTETITKRRDAQGNEHVIYRSPEHERYTINGVEQPAGALPGGPSNAPPAVTAPPPQSTANPYNPAQSYSVPITDSHNPQPPPYSSRPGSHTQSRRNTYMPPNMNQATHPQQQKQQQPPPEQYIANSTKRPSHSGHREHRERATEMEREQGPQVVNPRDVDHRHRRSSLRRSVPDPNVGSHHHPENIIVRDRDREHDHNHRENRPHRRQTYANDHQAPPISPTSSKKRHNGGW</sequence>
<dbReference type="PROSITE" id="PS00636">
    <property type="entry name" value="DNAJ_1"/>
    <property type="match status" value="1"/>
</dbReference>
<dbReference type="Pfam" id="PF00226">
    <property type="entry name" value="DnaJ"/>
    <property type="match status" value="1"/>
</dbReference>
<evidence type="ECO:0000313" key="4">
    <source>
        <dbReference type="Proteomes" id="UP001385951"/>
    </source>
</evidence>
<dbReference type="InterPro" id="IPR036869">
    <property type="entry name" value="J_dom_sf"/>
</dbReference>
<dbReference type="PANTHER" id="PTHR43948">
    <property type="entry name" value="DNAJ HOMOLOG SUBFAMILY B"/>
    <property type="match status" value="1"/>
</dbReference>
<dbReference type="GO" id="GO:0051082">
    <property type="term" value="F:unfolded protein binding"/>
    <property type="evidence" value="ECO:0007669"/>
    <property type="project" value="TreeGrafter"/>
</dbReference>
<dbReference type="Gene3D" id="1.10.287.110">
    <property type="entry name" value="DnaJ domain"/>
    <property type="match status" value="1"/>
</dbReference>
<dbReference type="PROSITE" id="PS50076">
    <property type="entry name" value="DNAJ_2"/>
    <property type="match status" value="1"/>
</dbReference>
<dbReference type="InterPro" id="IPR018253">
    <property type="entry name" value="DnaJ_domain_CS"/>
</dbReference>
<dbReference type="PRINTS" id="PR00625">
    <property type="entry name" value="JDOMAIN"/>
</dbReference>
<keyword evidence="4" id="KW-1185">Reference proteome</keyword>